<dbReference type="NCBIfam" id="TIGR00544">
    <property type="entry name" value="lgt"/>
    <property type="match status" value="1"/>
</dbReference>
<dbReference type="GO" id="GO:0005886">
    <property type="term" value="C:plasma membrane"/>
    <property type="evidence" value="ECO:0007669"/>
    <property type="project" value="UniProtKB-SubCell"/>
</dbReference>
<dbReference type="Pfam" id="PF01790">
    <property type="entry name" value="LGT"/>
    <property type="match status" value="1"/>
</dbReference>
<evidence type="ECO:0000256" key="3">
    <source>
        <dbReference type="ARBA" id="ARBA00022679"/>
    </source>
</evidence>
<feature type="transmembrane region" description="Helical" evidence="7">
    <location>
        <begin position="174"/>
        <end position="192"/>
    </location>
</feature>
<comment type="subcellular location">
    <subcellularLocation>
        <location evidence="7">Cell membrane</location>
        <topology evidence="7">Multi-pass membrane protein</topology>
    </subcellularLocation>
</comment>
<keyword evidence="8" id="KW-0328">Glycosyltransferase</keyword>
<dbReference type="InterPro" id="IPR001640">
    <property type="entry name" value="Lgt"/>
</dbReference>
<comment type="similarity">
    <text evidence="1 7">Belongs to the Lgt family.</text>
</comment>
<evidence type="ECO:0000256" key="2">
    <source>
        <dbReference type="ARBA" id="ARBA00022475"/>
    </source>
</evidence>
<dbReference type="GO" id="GO:0008961">
    <property type="term" value="F:phosphatidylglycerol-prolipoprotein diacylglyceryl transferase activity"/>
    <property type="evidence" value="ECO:0007669"/>
    <property type="project" value="UniProtKB-UniRule"/>
</dbReference>
<sequence>MVIIIDPVAFYIGSLGIRWYGVIIAAATLIAMFLINREAAQQGIASDFFLDYFLITIPAAIIAARLYYVVFNFKIYKGNIRRIFAFREGGIAIHGAVLAGLLVLIILSRKRGVSFWQAADIIAPALVLGQSFGRWGNFINREAYGGIVSKEFISIFPDFIERQMHINGYYHHPAFLYESSWDLLVFIFLISIRRKEFIKKGDLFLLYLITYSLGRFFIEGIRTDSLMLGPWRIAQLVSIFAIVLGGLLIYIRHKKLIR</sequence>
<dbReference type="PROSITE" id="PS01311">
    <property type="entry name" value="LGT"/>
    <property type="match status" value="1"/>
</dbReference>
<comment type="function">
    <text evidence="7">Catalyzes the transfer of the diacylglyceryl group from phosphatidylglycerol to the sulfhydryl group of the N-terminal cysteine of a prolipoprotein, the first step in the formation of mature lipoproteins.</text>
</comment>
<keyword evidence="5 7" id="KW-1133">Transmembrane helix</keyword>
<keyword evidence="6 7" id="KW-0472">Membrane</keyword>
<dbReference type="HAMAP" id="MF_01147">
    <property type="entry name" value="Lgt"/>
    <property type="match status" value="1"/>
</dbReference>
<feature type="transmembrane region" description="Helical" evidence="7">
    <location>
        <begin position="204"/>
        <end position="221"/>
    </location>
</feature>
<dbReference type="GO" id="GO:0042158">
    <property type="term" value="P:lipoprotein biosynthetic process"/>
    <property type="evidence" value="ECO:0007669"/>
    <property type="project" value="UniProtKB-UniRule"/>
</dbReference>
<dbReference type="PANTHER" id="PTHR30589:SF0">
    <property type="entry name" value="PHOSPHATIDYLGLYCEROL--PROLIPOPROTEIN DIACYLGLYCERYL TRANSFERASE"/>
    <property type="match status" value="1"/>
</dbReference>
<reference evidence="8" key="1">
    <citation type="submission" date="2019-12" db="EMBL/GenBank/DDBJ databases">
        <authorList>
            <person name="zhang j."/>
            <person name="sun C.M."/>
        </authorList>
    </citation>
    <scope>NUCLEOTIDE SEQUENCE</scope>
    <source>
        <strain evidence="8">NS-1</strain>
    </source>
</reference>
<accession>A0A8A7KDG7</accession>
<evidence type="ECO:0000256" key="4">
    <source>
        <dbReference type="ARBA" id="ARBA00022692"/>
    </source>
</evidence>
<evidence type="ECO:0000313" key="8">
    <source>
        <dbReference type="EMBL" id="QTL98145.1"/>
    </source>
</evidence>
<proteinExistence type="inferred from homology"/>
<dbReference type="EMBL" id="CP046640">
    <property type="protein sequence ID" value="QTL98145.1"/>
    <property type="molecule type" value="Genomic_DNA"/>
</dbReference>
<evidence type="ECO:0000256" key="5">
    <source>
        <dbReference type="ARBA" id="ARBA00022989"/>
    </source>
</evidence>
<dbReference type="EC" id="2.5.1.145" evidence="7"/>
<evidence type="ECO:0000256" key="1">
    <source>
        <dbReference type="ARBA" id="ARBA00007150"/>
    </source>
</evidence>
<evidence type="ECO:0000256" key="6">
    <source>
        <dbReference type="ARBA" id="ARBA00023136"/>
    </source>
</evidence>
<name>A0A8A7KDG7_9FIRM</name>
<dbReference type="UniPathway" id="UPA00664"/>
<keyword evidence="3 7" id="KW-0808">Transferase</keyword>
<evidence type="ECO:0000256" key="7">
    <source>
        <dbReference type="HAMAP-Rule" id="MF_01147"/>
    </source>
</evidence>
<keyword evidence="2 7" id="KW-1003">Cell membrane</keyword>
<dbReference type="Proteomes" id="UP000665020">
    <property type="component" value="Chromosome"/>
</dbReference>
<feature type="transmembrane region" description="Helical" evidence="7">
    <location>
        <begin position="91"/>
        <end position="108"/>
    </location>
</feature>
<keyword evidence="4 7" id="KW-0812">Transmembrane</keyword>
<organism evidence="8 9">
    <name type="scientific">Iocasia fonsfrigidae</name>
    <dbReference type="NCBI Taxonomy" id="2682810"/>
    <lineage>
        <taxon>Bacteria</taxon>
        <taxon>Bacillati</taxon>
        <taxon>Bacillota</taxon>
        <taxon>Clostridia</taxon>
        <taxon>Halanaerobiales</taxon>
        <taxon>Halanaerobiaceae</taxon>
        <taxon>Iocasia</taxon>
    </lineage>
</organism>
<feature type="transmembrane region" description="Helical" evidence="7">
    <location>
        <begin position="17"/>
        <end position="36"/>
    </location>
</feature>
<feature type="binding site" evidence="7">
    <location>
        <position position="134"/>
    </location>
    <ligand>
        <name>a 1,2-diacyl-sn-glycero-3-phospho-(1'-sn-glycerol)</name>
        <dbReference type="ChEBI" id="CHEBI:64716"/>
    </ligand>
</feature>
<feature type="transmembrane region" description="Helical" evidence="7">
    <location>
        <begin position="48"/>
        <end position="71"/>
    </location>
</feature>
<evidence type="ECO:0000313" key="9">
    <source>
        <dbReference type="Proteomes" id="UP000665020"/>
    </source>
</evidence>
<comment type="catalytic activity">
    <reaction evidence="7">
        <text>L-cysteinyl-[prolipoprotein] + a 1,2-diacyl-sn-glycero-3-phospho-(1'-sn-glycerol) = an S-1,2-diacyl-sn-glyceryl-L-cysteinyl-[prolipoprotein] + sn-glycerol 1-phosphate + H(+)</text>
        <dbReference type="Rhea" id="RHEA:56712"/>
        <dbReference type="Rhea" id="RHEA-COMP:14679"/>
        <dbReference type="Rhea" id="RHEA-COMP:14680"/>
        <dbReference type="ChEBI" id="CHEBI:15378"/>
        <dbReference type="ChEBI" id="CHEBI:29950"/>
        <dbReference type="ChEBI" id="CHEBI:57685"/>
        <dbReference type="ChEBI" id="CHEBI:64716"/>
        <dbReference type="ChEBI" id="CHEBI:140658"/>
        <dbReference type="EC" id="2.5.1.145"/>
    </reaction>
</comment>
<dbReference type="KEGG" id="ifn:GM661_09225"/>
<feature type="transmembrane region" description="Helical" evidence="7">
    <location>
        <begin position="233"/>
        <end position="251"/>
    </location>
</feature>
<dbReference type="RefSeq" id="WP_125990200.1">
    <property type="nucleotide sequence ID" value="NZ_CP046640.1"/>
</dbReference>
<gene>
    <name evidence="7" type="primary">lgt</name>
    <name evidence="8" type="ORF">GM661_09225</name>
</gene>
<protein>
    <recommendedName>
        <fullName evidence="7">Phosphatidylglycerol--prolipoprotein diacylglyceryl transferase</fullName>
        <ecNumber evidence="7">2.5.1.145</ecNumber>
    </recommendedName>
</protein>
<dbReference type="PANTHER" id="PTHR30589">
    <property type="entry name" value="PROLIPOPROTEIN DIACYLGLYCERYL TRANSFERASE"/>
    <property type="match status" value="1"/>
</dbReference>
<comment type="pathway">
    <text evidence="7">Protein modification; lipoprotein biosynthesis (diacylglyceryl transfer).</text>
</comment>
<dbReference type="AlphaFoldDB" id="A0A8A7KDG7"/>
<keyword evidence="9" id="KW-1185">Reference proteome</keyword>